<dbReference type="GO" id="GO:0032267">
    <property type="term" value="F:tRNA(Ile)-lysidine synthase activity"/>
    <property type="evidence" value="ECO:0007669"/>
    <property type="project" value="UniProtKB-EC"/>
</dbReference>
<evidence type="ECO:0000256" key="1">
    <source>
        <dbReference type="ARBA" id="ARBA00004496"/>
    </source>
</evidence>
<dbReference type="STRING" id="1423776.FD04_GL002338"/>
<evidence type="ECO:0000256" key="4">
    <source>
        <dbReference type="ARBA" id="ARBA00022694"/>
    </source>
</evidence>
<dbReference type="NCBIfam" id="TIGR02432">
    <property type="entry name" value="lysidine_TilS_N"/>
    <property type="match status" value="1"/>
</dbReference>
<comment type="caution">
    <text evidence="10">The sequence shown here is derived from an EMBL/GenBank/DDBJ whole genome shotgun (WGS) entry which is preliminary data.</text>
</comment>
<dbReference type="AlphaFoldDB" id="A0A0R1M1Z7"/>
<dbReference type="PANTHER" id="PTHR43033:SF1">
    <property type="entry name" value="TRNA(ILE)-LYSIDINE SYNTHASE-RELATED"/>
    <property type="match status" value="1"/>
</dbReference>
<keyword evidence="3 8" id="KW-0436">Ligase</keyword>
<evidence type="ECO:0000256" key="3">
    <source>
        <dbReference type="ARBA" id="ARBA00022598"/>
    </source>
</evidence>
<dbReference type="Gene3D" id="3.40.50.620">
    <property type="entry name" value="HUPs"/>
    <property type="match status" value="1"/>
</dbReference>
<comment type="similarity">
    <text evidence="8">Belongs to the tRNA(Ile)-lysidine synthase family.</text>
</comment>
<comment type="caution">
    <text evidence="8">Lacks conserved residue(s) required for the propagation of feature annotation.</text>
</comment>
<keyword evidence="5" id="KW-0547">Nucleotide-binding</keyword>
<reference evidence="10 11" key="1">
    <citation type="journal article" date="2015" name="Genome Announc.">
        <title>Expanding the biotechnology potential of lactobacilli through comparative genomics of 213 strains and associated genera.</title>
        <authorList>
            <person name="Sun Z."/>
            <person name="Harris H.M."/>
            <person name="McCann A."/>
            <person name="Guo C."/>
            <person name="Argimon S."/>
            <person name="Zhang W."/>
            <person name="Yang X."/>
            <person name="Jeffery I.B."/>
            <person name="Cooney J.C."/>
            <person name="Kagawa T.F."/>
            <person name="Liu W."/>
            <person name="Song Y."/>
            <person name="Salvetti E."/>
            <person name="Wrobel A."/>
            <person name="Rasinkangas P."/>
            <person name="Parkhill J."/>
            <person name="Rea M.C."/>
            <person name="O'Sullivan O."/>
            <person name="Ritari J."/>
            <person name="Douillard F.P."/>
            <person name="Paul Ross R."/>
            <person name="Yang R."/>
            <person name="Briner A.E."/>
            <person name="Felis G.E."/>
            <person name="de Vos W.M."/>
            <person name="Barrangou R."/>
            <person name="Klaenhammer T.R."/>
            <person name="Caufield P.W."/>
            <person name="Cui Y."/>
            <person name="Zhang H."/>
            <person name="O'Toole P.W."/>
        </authorList>
    </citation>
    <scope>NUCLEOTIDE SEQUENCE [LARGE SCALE GENOMIC DNA]</scope>
    <source>
        <strain evidence="10 11">DSM 19909</strain>
    </source>
</reference>
<dbReference type="InterPro" id="IPR014729">
    <property type="entry name" value="Rossmann-like_a/b/a_fold"/>
</dbReference>
<dbReference type="RefSeq" id="WP_056946553.1">
    <property type="nucleotide sequence ID" value="NZ_AZEE01000013.1"/>
</dbReference>
<dbReference type="InterPro" id="IPR012795">
    <property type="entry name" value="tRNA_Ile_lys_synt_N"/>
</dbReference>
<proteinExistence type="inferred from homology"/>
<keyword evidence="11" id="KW-1185">Reference proteome</keyword>
<gene>
    <name evidence="8" type="primary">tilS</name>
    <name evidence="10" type="ORF">FD04_GL002338</name>
</gene>
<evidence type="ECO:0000256" key="2">
    <source>
        <dbReference type="ARBA" id="ARBA00022490"/>
    </source>
</evidence>
<feature type="domain" description="Lysidine-tRNA(Ile) synthetase C-terminal" evidence="9">
    <location>
        <begin position="378"/>
        <end position="450"/>
    </location>
</feature>
<dbReference type="GO" id="GO:0005524">
    <property type="term" value="F:ATP binding"/>
    <property type="evidence" value="ECO:0007669"/>
    <property type="project" value="UniProtKB-KW"/>
</dbReference>
<dbReference type="EMBL" id="AZEE01000013">
    <property type="protein sequence ID" value="KRK99348.1"/>
    <property type="molecule type" value="Genomic_DNA"/>
</dbReference>
<evidence type="ECO:0000259" key="9">
    <source>
        <dbReference type="SMART" id="SM00977"/>
    </source>
</evidence>
<keyword evidence="4 8" id="KW-0819">tRNA processing</keyword>
<evidence type="ECO:0000256" key="6">
    <source>
        <dbReference type="ARBA" id="ARBA00022840"/>
    </source>
</evidence>
<dbReference type="GO" id="GO:0006400">
    <property type="term" value="P:tRNA modification"/>
    <property type="evidence" value="ECO:0007669"/>
    <property type="project" value="UniProtKB-UniRule"/>
</dbReference>
<comment type="function">
    <text evidence="8">Ligates lysine onto the cytidine present at position 34 of the AUA codon-specific tRNA(Ile) that contains the anticodon CAU, in an ATP-dependent manner. Cytidine is converted to lysidine, thus changing the amino acid specificity of the tRNA from methionine to isoleucine.</text>
</comment>
<sequence>MEIESQFKASLGRLLDSLTSPIVVAVSTGVDSMVLLTLLQRLPEIERTKLIVAHVNHELRAQSVAEETYLTDYCRKHQLKLVKAHWPKQIHPANGIEAAARSFRYQFFERVMANNQAASLMTAHHSDDNAETVLMKLVRGGELTQLQGITPKQPFGTGQLVRPLLDFNKAQLVAYAKTNQIRWFEDDSNQINDVFRNRIRHDVIPLLKRENPAFLRHVAQYSSQLTDALQLADAQIEQLLTTVAVQRNPLVVSVPRFLKLSAVSQRGVVNAALNEAGVPINRRYLDEILQVLHNRMKPTAKLDLAQGFQLVKYRQQFSVTSAGKVIENQVTTNQIVVLSNQWVQLSQGLSAQLSINHQTTFSDPWRMALYLTPADLPLVVRPAQSQDRIRLASGGHKTVHRLLIDHHVSVVDRASRQVVVTNKGEVLWLIGIQRSARLSATTNPNYELVLKQTD</sequence>
<organism evidence="10 11">
    <name type="scientific">Secundilactobacillus odoratitofui DSM 19909 = JCM 15043</name>
    <dbReference type="NCBI Taxonomy" id="1423776"/>
    <lineage>
        <taxon>Bacteria</taxon>
        <taxon>Bacillati</taxon>
        <taxon>Bacillota</taxon>
        <taxon>Bacilli</taxon>
        <taxon>Lactobacillales</taxon>
        <taxon>Lactobacillaceae</taxon>
        <taxon>Secundilactobacillus</taxon>
    </lineage>
</organism>
<evidence type="ECO:0000256" key="8">
    <source>
        <dbReference type="HAMAP-Rule" id="MF_01161"/>
    </source>
</evidence>
<keyword evidence="2 8" id="KW-0963">Cytoplasm</keyword>
<dbReference type="SUPFAM" id="SSF56037">
    <property type="entry name" value="PheT/TilS domain"/>
    <property type="match status" value="1"/>
</dbReference>
<dbReference type="HAMAP" id="MF_01161">
    <property type="entry name" value="tRNA_Ile_lys_synt"/>
    <property type="match status" value="1"/>
</dbReference>
<dbReference type="Pfam" id="PF01171">
    <property type="entry name" value="ATP_bind_3"/>
    <property type="match status" value="1"/>
</dbReference>
<dbReference type="InterPro" id="IPR011063">
    <property type="entry name" value="TilS/TtcA_N"/>
</dbReference>
<evidence type="ECO:0000256" key="5">
    <source>
        <dbReference type="ARBA" id="ARBA00022741"/>
    </source>
</evidence>
<comment type="catalytic activity">
    <reaction evidence="7 8">
        <text>cytidine(34) in tRNA(Ile2) + L-lysine + ATP = lysidine(34) in tRNA(Ile2) + AMP + diphosphate + H(+)</text>
        <dbReference type="Rhea" id="RHEA:43744"/>
        <dbReference type="Rhea" id="RHEA-COMP:10625"/>
        <dbReference type="Rhea" id="RHEA-COMP:10670"/>
        <dbReference type="ChEBI" id="CHEBI:15378"/>
        <dbReference type="ChEBI" id="CHEBI:30616"/>
        <dbReference type="ChEBI" id="CHEBI:32551"/>
        <dbReference type="ChEBI" id="CHEBI:33019"/>
        <dbReference type="ChEBI" id="CHEBI:82748"/>
        <dbReference type="ChEBI" id="CHEBI:83665"/>
        <dbReference type="ChEBI" id="CHEBI:456215"/>
        <dbReference type="EC" id="6.3.4.19"/>
    </reaction>
</comment>
<accession>A0A0R1M1Z7</accession>
<dbReference type="Proteomes" id="UP000051160">
    <property type="component" value="Unassembled WGS sequence"/>
</dbReference>
<keyword evidence="6" id="KW-0067">ATP-binding</keyword>
<evidence type="ECO:0000313" key="10">
    <source>
        <dbReference type="EMBL" id="KRK99348.1"/>
    </source>
</evidence>
<comment type="subcellular location">
    <subcellularLocation>
        <location evidence="1 8">Cytoplasm</location>
    </subcellularLocation>
</comment>
<dbReference type="GO" id="GO:0005737">
    <property type="term" value="C:cytoplasm"/>
    <property type="evidence" value="ECO:0007669"/>
    <property type="project" value="UniProtKB-SubCell"/>
</dbReference>
<dbReference type="EC" id="6.3.4.19" evidence="8"/>
<dbReference type="CDD" id="cd01992">
    <property type="entry name" value="TilS_N"/>
    <property type="match status" value="1"/>
</dbReference>
<evidence type="ECO:0000313" key="11">
    <source>
        <dbReference type="Proteomes" id="UP000051160"/>
    </source>
</evidence>
<dbReference type="PANTHER" id="PTHR43033">
    <property type="entry name" value="TRNA(ILE)-LYSIDINE SYNTHASE-RELATED"/>
    <property type="match status" value="1"/>
</dbReference>
<name>A0A0R1M1Z7_9LACO</name>
<dbReference type="PATRIC" id="fig|1423776.4.peg.2369"/>
<protein>
    <recommendedName>
        <fullName evidence="8">tRNA(Ile)-lysidine synthase</fullName>
        <ecNumber evidence="8">6.3.4.19</ecNumber>
    </recommendedName>
    <alternativeName>
        <fullName evidence="8">tRNA(Ile)-2-lysyl-cytidine synthase</fullName>
    </alternativeName>
    <alternativeName>
        <fullName evidence="8">tRNA(Ile)-lysidine synthetase</fullName>
    </alternativeName>
</protein>
<dbReference type="SUPFAM" id="SSF52402">
    <property type="entry name" value="Adenine nucleotide alpha hydrolases-like"/>
    <property type="match status" value="1"/>
</dbReference>
<evidence type="ECO:0000256" key="7">
    <source>
        <dbReference type="ARBA" id="ARBA00048539"/>
    </source>
</evidence>
<dbReference type="InterPro" id="IPR012796">
    <property type="entry name" value="Lysidine-tRNA-synth_C"/>
</dbReference>
<dbReference type="SMART" id="SM00977">
    <property type="entry name" value="TilS_C"/>
    <property type="match status" value="1"/>
</dbReference>
<dbReference type="InterPro" id="IPR012094">
    <property type="entry name" value="tRNA_Ile_lys_synt"/>
</dbReference>